<dbReference type="AlphaFoldDB" id="A0AAX3N194"/>
<dbReference type="SUPFAM" id="SSF53474">
    <property type="entry name" value="alpha/beta-Hydrolases"/>
    <property type="match status" value="1"/>
</dbReference>
<dbReference type="Proteomes" id="UP001220962">
    <property type="component" value="Chromosome"/>
</dbReference>
<dbReference type="Pfam" id="PF00756">
    <property type="entry name" value="Esterase"/>
    <property type="match status" value="1"/>
</dbReference>
<dbReference type="InterPro" id="IPR050583">
    <property type="entry name" value="Mycobacterial_A85_antigen"/>
</dbReference>
<reference evidence="1" key="1">
    <citation type="submission" date="2023-02" db="EMBL/GenBank/DDBJ databases">
        <title>Pathogen: clinical or host-associated sample.</title>
        <authorList>
            <person name="Hergert J."/>
            <person name="Casey R."/>
            <person name="Wagner J."/>
            <person name="Young E.L."/>
            <person name="Oakeson K.F."/>
        </authorList>
    </citation>
    <scope>NUCLEOTIDE SEQUENCE</scope>
    <source>
        <strain evidence="1">2022CK-00830</strain>
    </source>
</reference>
<name>A0AAX3N194_9BACL</name>
<gene>
    <name evidence="1" type="ORF">PUW23_02200</name>
</gene>
<dbReference type="InterPro" id="IPR029058">
    <property type="entry name" value="AB_hydrolase_fold"/>
</dbReference>
<sequence length="244" mass="27947">MREAFKQEKIGERDVHIYLPPSYRYSDARFPVVYLQDGMTMVRDCLNLLEHKLRIEELPEILFVGIVPNNRNEEYTPWPAPSLNGKSADFGGRGKDYISYVADVLKPYIDHTYRTLPGPENTAMIGASLGGMISIYAAYQRPDLFGRIGAISASMWYEGMLAFIQDTEVPSYDQKLYMSVGSLEGVYKESIQRNMVENTHEAYRALIDKGFPEDRLKFTIEEGGTHDAMFFAKHFPEALKWLFT</sequence>
<dbReference type="EMBL" id="CP118101">
    <property type="protein sequence ID" value="WDH83078.1"/>
    <property type="molecule type" value="Genomic_DNA"/>
</dbReference>
<evidence type="ECO:0000313" key="2">
    <source>
        <dbReference type="Proteomes" id="UP001220962"/>
    </source>
</evidence>
<evidence type="ECO:0000313" key="1">
    <source>
        <dbReference type="EMBL" id="WDH83078.1"/>
    </source>
</evidence>
<keyword evidence="1" id="KW-0378">Hydrolase</keyword>
<proteinExistence type="predicted"/>
<accession>A0AAX3N194</accession>
<dbReference type="GO" id="GO:0016787">
    <property type="term" value="F:hydrolase activity"/>
    <property type="evidence" value="ECO:0007669"/>
    <property type="project" value="UniProtKB-KW"/>
</dbReference>
<protein>
    <submittedName>
        <fullName evidence="1">Alpha/beta hydrolase-fold protein</fullName>
    </submittedName>
</protein>
<dbReference type="Gene3D" id="3.40.50.1820">
    <property type="entry name" value="alpha/beta hydrolase"/>
    <property type="match status" value="1"/>
</dbReference>
<dbReference type="InterPro" id="IPR000801">
    <property type="entry name" value="Esterase-like"/>
</dbReference>
<organism evidence="1 2">
    <name type="scientific">Paenibacillus urinalis</name>
    <dbReference type="NCBI Taxonomy" id="521520"/>
    <lineage>
        <taxon>Bacteria</taxon>
        <taxon>Bacillati</taxon>
        <taxon>Bacillota</taxon>
        <taxon>Bacilli</taxon>
        <taxon>Bacillales</taxon>
        <taxon>Paenibacillaceae</taxon>
        <taxon>Paenibacillus</taxon>
    </lineage>
</organism>
<dbReference type="RefSeq" id="WP_274359312.1">
    <property type="nucleotide sequence ID" value="NZ_CP118101.1"/>
</dbReference>
<dbReference type="PANTHER" id="PTHR48098:SF3">
    <property type="entry name" value="IRON(III) ENTEROBACTIN ESTERASE"/>
    <property type="match status" value="1"/>
</dbReference>
<dbReference type="PANTHER" id="PTHR48098">
    <property type="entry name" value="ENTEROCHELIN ESTERASE-RELATED"/>
    <property type="match status" value="1"/>
</dbReference>